<evidence type="ECO:0000313" key="9">
    <source>
        <dbReference type="EMBL" id="NUY01279.1"/>
    </source>
</evidence>
<dbReference type="InterPro" id="IPR013154">
    <property type="entry name" value="ADH-like_N"/>
</dbReference>
<evidence type="ECO:0000256" key="6">
    <source>
        <dbReference type="RuleBase" id="RU361277"/>
    </source>
</evidence>
<dbReference type="SUPFAM" id="SSF50129">
    <property type="entry name" value="GroES-like"/>
    <property type="match status" value="1"/>
</dbReference>
<dbReference type="SUPFAM" id="SSF51735">
    <property type="entry name" value="NAD(P)-binding Rossmann-fold domains"/>
    <property type="match status" value="1"/>
</dbReference>
<protein>
    <submittedName>
        <fullName evidence="9">L-idonate 5-dehydrogenase</fullName>
    </submittedName>
</protein>
<evidence type="ECO:0000256" key="4">
    <source>
        <dbReference type="ARBA" id="ARBA00022833"/>
    </source>
</evidence>
<dbReference type="GO" id="GO:0016491">
    <property type="term" value="F:oxidoreductase activity"/>
    <property type="evidence" value="ECO:0007669"/>
    <property type="project" value="UniProtKB-KW"/>
</dbReference>
<evidence type="ECO:0000256" key="2">
    <source>
        <dbReference type="ARBA" id="ARBA00008072"/>
    </source>
</evidence>
<comment type="similarity">
    <text evidence="2 6">Belongs to the zinc-containing alcohol dehydrogenase family.</text>
</comment>
<evidence type="ECO:0000256" key="5">
    <source>
        <dbReference type="ARBA" id="ARBA00023002"/>
    </source>
</evidence>
<dbReference type="AlphaFoldDB" id="A0A7Y6N0F5"/>
<dbReference type="Proteomes" id="UP000594380">
    <property type="component" value="Unassembled WGS sequence"/>
</dbReference>
<sequence length="348" mass="36661">MLAAVLHEPKLIRIDELEPPEPGPGQVRVRVRAGGICGSDLSYYFKGKSGDFAVREPFVLGHEVAGEIDLPGEGVGAEQGLARGQRVAVNPGLACGTCRFCIAGMPNHCLNMRFMGSASTFPHTQGMFRQYIVVAARQCVPVSDGVDFAQASMAEPLAVALHAVKQAGSLVGARVLLVGCGPIGCILLSVARRAGAHRVIAVDLSERALQVARQLGADQTVNAADTATIAAWSDRRGTFDVVIEASGSPAGLDTALRSARAGGTVIQVGNLPAGQSPVAANLVMAKELCYRGSFRFTDEYAVAADEIAAGKLDLRPLMTHAFAMRDANHAFEVALDRSQSMKVHLTFD</sequence>
<dbReference type="PANTHER" id="PTHR43161">
    <property type="entry name" value="SORBITOL DEHYDROGENASE"/>
    <property type="match status" value="1"/>
</dbReference>
<name>A0A7Y6N0F5_9BURK</name>
<accession>A0A7Y6N0F5</accession>
<dbReference type="GO" id="GO:0008270">
    <property type="term" value="F:zinc ion binding"/>
    <property type="evidence" value="ECO:0007669"/>
    <property type="project" value="InterPro"/>
</dbReference>
<dbReference type="GeneID" id="301101960"/>
<evidence type="ECO:0000259" key="7">
    <source>
        <dbReference type="Pfam" id="PF00107"/>
    </source>
</evidence>
<evidence type="ECO:0000256" key="3">
    <source>
        <dbReference type="ARBA" id="ARBA00022723"/>
    </source>
</evidence>
<dbReference type="InterPro" id="IPR013149">
    <property type="entry name" value="ADH-like_C"/>
</dbReference>
<dbReference type="EMBL" id="JAALDK010000001">
    <property type="protein sequence ID" value="NUY01279.1"/>
    <property type="molecule type" value="Genomic_DNA"/>
</dbReference>
<dbReference type="Pfam" id="PF08240">
    <property type="entry name" value="ADH_N"/>
    <property type="match status" value="1"/>
</dbReference>
<evidence type="ECO:0000259" key="8">
    <source>
        <dbReference type="Pfam" id="PF08240"/>
    </source>
</evidence>
<gene>
    <name evidence="9" type="ORF">G5S42_16625</name>
</gene>
<comment type="caution">
    <text evidence="9">The sequence shown here is derived from an EMBL/GenBank/DDBJ whole genome shotgun (WGS) entry which is preliminary data.</text>
</comment>
<dbReference type="InterPro" id="IPR011032">
    <property type="entry name" value="GroES-like_sf"/>
</dbReference>
<dbReference type="InterPro" id="IPR002328">
    <property type="entry name" value="ADH_Zn_CS"/>
</dbReference>
<feature type="domain" description="Alcohol dehydrogenase-like N-terminal" evidence="8">
    <location>
        <begin position="23"/>
        <end position="144"/>
    </location>
</feature>
<dbReference type="PANTHER" id="PTHR43161:SF9">
    <property type="entry name" value="SORBITOL DEHYDROGENASE"/>
    <property type="match status" value="1"/>
</dbReference>
<reference evidence="9 10" key="1">
    <citation type="submission" date="2020-02" db="EMBL/GenBank/DDBJ databases">
        <title>Paraburkholderia simonii sp. nov. and Paraburkholderia youngii sp. nov. Brazilian and Mexican Mimosa-associated rhizobia.</title>
        <authorList>
            <person name="Mavima L."/>
            <person name="Beukes C.W."/>
            <person name="Chan W.Y."/>
            <person name="Palmer M."/>
            <person name="De Meyer S.E."/>
            <person name="James E.K."/>
            <person name="Venter S.N."/>
            <person name="Steenkamp E.T."/>
        </authorList>
    </citation>
    <scope>NUCLEOTIDE SEQUENCE [LARGE SCALE GENOMIC DNA]</scope>
    <source>
        <strain evidence="9 10">JPY169</strain>
    </source>
</reference>
<evidence type="ECO:0000256" key="1">
    <source>
        <dbReference type="ARBA" id="ARBA00001947"/>
    </source>
</evidence>
<dbReference type="InterPro" id="IPR036291">
    <property type="entry name" value="NAD(P)-bd_dom_sf"/>
</dbReference>
<keyword evidence="5" id="KW-0560">Oxidoreductase</keyword>
<dbReference type="Gene3D" id="3.90.180.10">
    <property type="entry name" value="Medium-chain alcohol dehydrogenases, catalytic domain"/>
    <property type="match status" value="1"/>
</dbReference>
<feature type="domain" description="Alcohol dehydrogenase-like C-terminal" evidence="7">
    <location>
        <begin position="182"/>
        <end position="307"/>
    </location>
</feature>
<organism evidence="9 10">
    <name type="scientific">Paraburkholderia youngii</name>
    <dbReference type="NCBI Taxonomy" id="2782701"/>
    <lineage>
        <taxon>Bacteria</taxon>
        <taxon>Pseudomonadati</taxon>
        <taxon>Pseudomonadota</taxon>
        <taxon>Betaproteobacteria</taxon>
        <taxon>Burkholderiales</taxon>
        <taxon>Burkholderiaceae</taxon>
        <taxon>Paraburkholderia</taxon>
    </lineage>
</organism>
<dbReference type="PROSITE" id="PS00059">
    <property type="entry name" value="ADH_ZINC"/>
    <property type="match status" value="1"/>
</dbReference>
<comment type="cofactor">
    <cofactor evidence="1 6">
        <name>Zn(2+)</name>
        <dbReference type="ChEBI" id="CHEBI:29105"/>
    </cofactor>
</comment>
<proteinExistence type="inferred from homology"/>
<dbReference type="Gene3D" id="3.40.50.720">
    <property type="entry name" value="NAD(P)-binding Rossmann-like Domain"/>
    <property type="match status" value="1"/>
</dbReference>
<evidence type="ECO:0000313" key="10">
    <source>
        <dbReference type="Proteomes" id="UP000594380"/>
    </source>
</evidence>
<keyword evidence="3 6" id="KW-0479">Metal-binding</keyword>
<dbReference type="Pfam" id="PF00107">
    <property type="entry name" value="ADH_zinc_N"/>
    <property type="match status" value="1"/>
</dbReference>
<dbReference type="CDD" id="cd08232">
    <property type="entry name" value="idonate-5-DH"/>
    <property type="match status" value="1"/>
</dbReference>
<dbReference type="RefSeq" id="WP_176107734.1">
    <property type="nucleotide sequence ID" value="NZ_JAALDK010000001.1"/>
</dbReference>
<keyword evidence="4 6" id="KW-0862">Zinc</keyword>